<dbReference type="InterPro" id="IPR032675">
    <property type="entry name" value="LRR_dom_sf"/>
</dbReference>
<dbReference type="InterPro" id="IPR001611">
    <property type="entry name" value="Leu-rich_rpt"/>
</dbReference>
<accession>A0A314UQ75</accession>
<evidence type="ECO:0000256" key="1">
    <source>
        <dbReference type="ARBA" id="ARBA00004479"/>
    </source>
</evidence>
<dbReference type="Proteomes" id="UP000250321">
    <property type="component" value="Unassembled WGS sequence"/>
</dbReference>
<evidence type="ECO:0000256" key="9">
    <source>
        <dbReference type="ARBA" id="ARBA00023180"/>
    </source>
</evidence>
<keyword evidence="7" id="KW-1133">Transmembrane helix</keyword>
<proteinExistence type="inferred from homology"/>
<evidence type="ECO:0000256" key="7">
    <source>
        <dbReference type="ARBA" id="ARBA00022989"/>
    </source>
</evidence>
<sequence>MSGNETDWLALLEIKARITADPHGVLTSWNETMHFCNWHGVTCGRRHQRVTMLDLNSLKLAGSVSPHVGNLSFLCVIHLVGNRFSHEIPPEIRLLHRLHDLQLANNSLSGEIPSNLSACSQLHTIDLGYNSLVGRIPDELGTLSKLLKIAVDNNNLTGNVPYSFSNLSSLGFQQHLII</sequence>
<dbReference type="Gene3D" id="3.80.10.10">
    <property type="entry name" value="Ribonuclease Inhibitor"/>
    <property type="match status" value="1"/>
</dbReference>
<keyword evidence="11" id="KW-0675">Receptor</keyword>
<comment type="subcellular location">
    <subcellularLocation>
        <location evidence="1">Membrane</location>
        <topology evidence="1">Single-pass type I membrane protein</topology>
    </subcellularLocation>
</comment>
<dbReference type="Pfam" id="PF00560">
    <property type="entry name" value="LRR_1"/>
    <property type="match status" value="3"/>
</dbReference>
<dbReference type="InterPro" id="IPR013210">
    <property type="entry name" value="LRR_N_plant-typ"/>
</dbReference>
<evidence type="ECO:0000256" key="8">
    <source>
        <dbReference type="ARBA" id="ARBA00023136"/>
    </source>
</evidence>
<comment type="similarity">
    <text evidence="2">Belongs to the RLP family.</text>
</comment>
<dbReference type="PANTHER" id="PTHR48060:SF21">
    <property type="entry name" value="L DOMAIN-LIKE PROTEIN"/>
    <property type="match status" value="1"/>
</dbReference>
<dbReference type="GO" id="GO:0016301">
    <property type="term" value="F:kinase activity"/>
    <property type="evidence" value="ECO:0007669"/>
    <property type="project" value="UniProtKB-KW"/>
</dbReference>
<keyword evidence="8" id="KW-0472">Membrane</keyword>
<evidence type="ECO:0000256" key="4">
    <source>
        <dbReference type="ARBA" id="ARBA00022692"/>
    </source>
</evidence>
<reference evidence="11 12" key="1">
    <citation type="submission" date="2018-02" db="EMBL/GenBank/DDBJ databases">
        <title>Draft genome of wild Prunus yedoensis var. nudiflora.</title>
        <authorList>
            <person name="Baek S."/>
            <person name="Kim J.-H."/>
            <person name="Choi K."/>
            <person name="Kim G.-B."/>
            <person name="Cho A."/>
            <person name="Jang H."/>
            <person name="Shin C.-H."/>
            <person name="Yu H.-J."/>
            <person name="Mun J.-H."/>
        </authorList>
    </citation>
    <scope>NUCLEOTIDE SEQUENCE [LARGE SCALE GENOMIC DNA]</scope>
    <source>
        <strain evidence="12">cv. Jeju island</strain>
        <tissue evidence="11">Leaf</tissue>
    </source>
</reference>
<dbReference type="AlphaFoldDB" id="A0A314UQ75"/>
<keyword evidence="11" id="KW-0418">Kinase</keyword>
<evidence type="ECO:0000256" key="2">
    <source>
        <dbReference type="ARBA" id="ARBA00009592"/>
    </source>
</evidence>
<dbReference type="Pfam" id="PF08263">
    <property type="entry name" value="LRRNT_2"/>
    <property type="match status" value="1"/>
</dbReference>
<keyword evidence="12" id="KW-1185">Reference proteome</keyword>
<organism evidence="11 12">
    <name type="scientific">Prunus yedoensis var. nudiflora</name>
    <dbReference type="NCBI Taxonomy" id="2094558"/>
    <lineage>
        <taxon>Eukaryota</taxon>
        <taxon>Viridiplantae</taxon>
        <taxon>Streptophyta</taxon>
        <taxon>Embryophyta</taxon>
        <taxon>Tracheophyta</taxon>
        <taxon>Spermatophyta</taxon>
        <taxon>Magnoliopsida</taxon>
        <taxon>eudicotyledons</taxon>
        <taxon>Gunneridae</taxon>
        <taxon>Pentapetalae</taxon>
        <taxon>rosids</taxon>
        <taxon>fabids</taxon>
        <taxon>Rosales</taxon>
        <taxon>Rosaceae</taxon>
        <taxon>Amygdaloideae</taxon>
        <taxon>Amygdaleae</taxon>
        <taxon>Prunus</taxon>
    </lineage>
</organism>
<keyword evidence="3" id="KW-0433">Leucine-rich repeat</keyword>
<dbReference type="EMBL" id="PJQY01003170">
    <property type="protein sequence ID" value="PQM39660.1"/>
    <property type="molecule type" value="Genomic_DNA"/>
</dbReference>
<keyword evidence="6" id="KW-0677">Repeat</keyword>
<evidence type="ECO:0000256" key="3">
    <source>
        <dbReference type="ARBA" id="ARBA00022614"/>
    </source>
</evidence>
<evidence type="ECO:0000313" key="12">
    <source>
        <dbReference type="Proteomes" id="UP000250321"/>
    </source>
</evidence>
<name>A0A314UQ75_PRUYE</name>
<dbReference type="GO" id="GO:0016020">
    <property type="term" value="C:membrane"/>
    <property type="evidence" value="ECO:0007669"/>
    <property type="project" value="UniProtKB-SubCell"/>
</dbReference>
<keyword evidence="9" id="KW-0325">Glycoprotein</keyword>
<dbReference type="OrthoDB" id="687555at2759"/>
<keyword evidence="5" id="KW-0732">Signal</keyword>
<dbReference type="PANTHER" id="PTHR48060">
    <property type="entry name" value="DNA DAMAGE-REPAIR/TOLERATION PROTEIN DRT100"/>
    <property type="match status" value="1"/>
</dbReference>
<dbReference type="InterPro" id="IPR053211">
    <property type="entry name" value="DNA_repair-toleration"/>
</dbReference>
<dbReference type="FunFam" id="3.80.10.10:FF:000275">
    <property type="entry name" value="Leucine-rich repeat receptor-like protein kinase"/>
    <property type="match status" value="1"/>
</dbReference>
<protein>
    <submittedName>
        <fullName evidence="11">Putative LRR receptor-like serine/threonine-protein kinase</fullName>
    </submittedName>
</protein>
<evidence type="ECO:0000259" key="10">
    <source>
        <dbReference type="Pfam" id="PF08263"/>
    </source>
</evidence>
<feature type="domain" description="Leucine-rich repeat-containing N-terminal plant-type" evidence="10">
    <location>
        <begin position="5"/>
        <end position="43"/>
    </location>
</feature>
<keyword evidence="11" id="KW-0808">Transferase</keyword>
<evidence type="ECO:0000256" key="5">
    <source>
        <dbReference type="ARBA" id="ARBA00022729"/>
    </source>
</evidence>
<keyword evidence="4" id="KW-0812">Transmembrane</keyword>
<evidence type="ECO:0000256" key="6">
    <source>
        <dbReference type="ARBA" id="ARBA00022737"/>
    </source>
</evidence>
<gene>
    <name evidence="11" type="ORF">Pyn_01825</name>
</gene>
<comment type="caution">
    <text evidence="11">The sequence shown here is derived from an EMBL/GenBank/DDBJ whole genome shotgun (WGS) entry which is preliminary data.</text>
</comment>
<dbReference type="SUPFAM" id="SSF52058">
    <property type="entry name" value="L domain-like"/>
    <property type="match status" value="1"/>
</dbReference>
<dbReference type="STRING" id="2094558.A0A314UQ75"/>
<evidence type="ECO:0000313" key="11">
    <source>
        <dbReference type="EMBL" id="PQM39660.1"/>
    </source>
</evidence>